<evidence type="ECO:0000313" key="2">
    <source>
        <dbReference type="Proteomes" id="UP000607197"/>
    </source>
</evidence>
<dbReference type="Gene3D" id="2.60.120.260">
    <property type="entry name" value="Galactose-binding domain-like"/>
    <property type="match status" value="1"/>
</dbReference>
<name>A0A830FNH0_9EURY</name>
<keyword evidence="2" id="KW-1185">Reference proteome</keyword>
<comment type="caution">
    <text evidence="1">The sequence shown here is derived from an EMBL/GenBank/DDBJ whole genome shotgun (WGS) entry which is preliminary data.</text>
</comment>
<dbReference type="Proteomes" id="UP000607197">
    <property type="component" value="Unassembled WGS sequence"/>
</dbReference>
<dbReference type="PROSITE" id="PS51257">
    <property type="entry name" value="PROKAR_LIPOPROTEIN"/>
    <property type="match status" value="1"/>
</dbReference>
<gene>
    <name evidence="1" type="ORF">GCM10009039_30660</name>
</gene>
<dbReference type="AlphaFoldDB" id="A0A830FNH0"/>
<protein>
    <submittedName>
        <fullName evidence="1">Uncharacterized protein</fullName>
    </submittedName>
</protein>
<dbReference type="EMBL" id="BMPG01000005">
    <property type="protein sequence ID" value="GGL70443.1"/>
    <property type="molecule type" value="Genomic_DNA"/>
</dbReference>
<proteinExistence type="predicted"/>
<dbReference type="RefSeq" id="WP_188980505.1">
    <property type="nucleotide sequence ID" value="NZ_BMPG01000005.1"/>
</dbReference>
<reference evidence="1" key="1">
    <citation type="journal article" date="2014" name="Int. J. Syst. Evol. Microbiol.">
        <title>Complete genome sequence of Corynebacterium casei LMG S-19264T (=DSM 44701T), isolated from a smear-ripened cheese.</title>
        <authorList>
            <consortium name="US DOE Joint Genome Institute (JGI-PGF)"/>
            <person name="Walter F."/>
            <person name="Albersmeier A."/>
            <person name="Kalinowski J."/>
            <person name="Ruckert C."/>
        </authorList>
    </citation>
    <scope>NUCLEOTIDE SEQUENCE</scope>
    <source>
        <strain evidence="1">JCM 19596</strain>
    </source>
</reference>
<reference evidence="1" key="2">
    <citation type="submission" date="2020-09" db="EMBL/GenBank/DDBJ databases">
        <authorList>
            <person name="Sun Q."/>
            <person name="Ohkuma M."/>
        </authorList>
    </citation>
    <scope>NUCLEOTIDE SEQUENCE</scope>
    <source>
        <strain evidence="1">JCM 19596</strain>
    </source>
</reference>
<sequence length="129" mass="14069">MVPDTKRTRRAVVGSVGGLVLTASGCVTETGGERKHPIVVRNDQTGTHEVRLRVTNESGSVDFERTYTLSGQYTVNETTAYRGEPAVVHAVVDGERVASAEYAPAEDCEETRIKVLNDVEGDVRIWFAC</sequence>
<accession>A0A830FNH0</accession>
<organism evidence="1 2">
    <name type="scientific">Halocalculus aciditolerans</name>
    <dbReference type="NCBI Taxonomy" id="1383812"/>
    <lineage>
        <taxon>Archaea</taxon>
        <taxon>Methanobacteriati</taxon>
        <taxon>Methanobacteriota</taxon>
        <taxon>Stenosarchaea group</taxon>
        <taxon>Halobacteria</taxon>
        <taxon>Halobacteriales</taxon>
        <taxon>Halobacteriaceae</taxon>
        <taxon>Halocalculus</taxon>
    </lineage>
</organism>
<evidence type="ECO:0000313" key="1">
    <source>
        <dbReference type="EMBL" id="GGL70443.1"/>
    </source>
</evidence>